<evidence type="ECO:0000259" key="1">
    <source>
        <dbReference type="Pfam" id="PF00144"/>
    </source>
</evidence>
<dbReference type="InterPro" id="IPR052907">
    <property type="entry name" value="Beta-lactamase/esterase"/>
</dbReference>
<dbReference type="AlphaFoldDB" id="E0XXK1"/>
<dbReference type="InterPro" id="IPR001466">
    <property type="entry name" value="Beta-lactam-related"/>
</dbReference>
<sequence length="388" mass="43206">MKSEELNVAGFCHQNFNDLKLSFEENFLKHGELGSAICVYHDGKPVVDLWGGFLDANRTKPWNKNTLCLMYSLAKSICALSIHILADRQKLNLEKPVCDYWPEFALFNKQNIKVRHCISHWCGVWSNENAKPGDIYDPKAMQRAIEEQRPEWEVEKKGAYNTINIGFICGAIVKNVTGKTIQKFIYEEIVKPLNVNYYLGVPQEKLALCAEIIPNPADSIHSAGKNPDSPVRRAWRAFPKNFGPTEQNSLRFKKAGVPSFGGFGDARSMAKIYALIANGGEIDGIRLLSASSVKKALKLQWSDLEDGLLKRPTSMAMGFMKNPPDGTPLFTEFADAFGHLGSGGARAFAVPSKNIAGTFISNFQSERRSEGVRTENFINAVNTCIHQL</sequence>
<evidence type="ECO:0000313" key="2">
    <source>
        <dbReference type="EMBL" id="ADI19142.1"/>
    </source>
</evidence>
<feature type="domain" description="Beta-lactamase-related" evidence="1">
    <location>
        <begin position="24"/>
        <end position="369"/>
    </location>
</feature>
<dbReference type="EMBL" id="GU474911">
    <property type="protein sequence ID" value="ADI19142.1"/>
    <property type="molecule type" value="Genomic_DNA"/>
</dbReference>
<dbReference type="InterPro" id="IPR012338">
    <property type="entry name" value="Beta-lactam/transpept-like"/>
</dbReference>
<accession>E0XXK1</accession>
<dbReference type="PANTHER" id="PTHR43319:SF3">
    <property type="entry name" value="BETA-LACTAMASE-RELATED DOMAIN-CONTAINING PROTEIN"/>
    <property type="match status" value="1"/>
</dbReference>
<dbReference type="Pfam" id="PF00144">
    <property type="entry name" value="Beta-lactamase"/>
    <property type="match status" value="1"/>
</dbReference>
<organism evidence="2">
    <name type="scientific">uncultured alpha proteobacterium HF0070_34E11</name>
    <dbReference type="NCBI Taxonomy" id="710807"/>
    <lineage>
        <taxon>Bacteria</taxon>
        <taxon>Pseudomonadati</taxon>
        <taxon>Pseudomonadota</taxon>
        <taxon>Alphaproteobacteria</taxon>
        <taxon>environmental samples</taxon>
    </lineage>
</organism>
<dbReference type="PANTHER" id="PTHR43319">
    <property type="entry name" value="BETA-LACTAMASE-RELATED"/>
    <property type="match status" value="1"/>
</dbReference>
<dbReference type="Gene3D" id="3.40.710.10">
    <property type="entry name" value="DD-peptidase/beta-lactamase superfamily"/>
    <property type="match status" value="1"/>
</dbReference>
<reference evidence="2" key="1">
    <citation type="journal article" date="2011" name="Environ. Microbiol.">
        <title>Time-series analyses of Monterey Bay coastal microbial picoplankton using a 'genome proxy' microarray.</title>
        <authorList>
            <person name="Rich V.I."/>
            <person name="Pham V.D."/>
            <person name="Eppley J."/>
            <person name="Shi Y."/>
            <person name="DeLong E.F."/>
        </authorList>
    </citation>
    <scope>NUCLEOTIDE SEQUENCE</scope>
</reference>
<proteinExistence type="predicted"/>
<protein>
    <submittedName>
        <fullName evidence="2">Beta-lactamase class c and other penicillin binding proteins</fullName>
    </submittedName>
</protein>
<dbReference type="SUPFAM" id="SSF56601">
    <property type="entry name" value="beta-lactamase/transpeptidase-like"/>
    <property type="match status" value="1"/>
</dbReference>
<name>E0XXK1_9PROT</name>